<proteinExistence type="predicted"/>
<evidence type="ECO:0000313" key="1">
    <source>
        <dbReference type="EMBL" id="VAW86672.1"/>
    </source>
</evidence>
<gene>
    <name evidence="1" type="ORF">MNBD_GAMMA18-973</name>
</gene>
<accession>A0A3B0ZGW2</accession>
<reference evidence="1" key="1">
    <citation type="submission" date="2018-06" db="EMBL/GenBank/DDBJ databases">
        <authorList>
            <person name="Zhirakovskaya E."/>
        </authorList>
    </citation>
    <scope>NUCLEOTIDE SEQUENCE</scope>
</reference>
<protein>
    <submittedName>
        <fullName evidence="1">Uncharacterized protein</fullName>
    </submittedName>
</protein>
<dbReference type="EMBL" id="UOFP01000150">
    <property type="protein sequence ID" value="VAW86672.1"/>
    <property type="molecule type" value="Genomic_DNA"/>
</dbReference>
<organism evidence="1">
    <name type="scientific">hydrothermal vent metagenome</name>
    <dbReference type="NCBI Taxonomy" id="652676"/>
    <lineage>
        <taxon>unclassified sequences</taxon>
        <taxon>metagenomes</taxon>
        <taxon>ecological metagenomes</taxon>
    </lineage>
</organism>
<sequence>MQPDSSLFSGVADALVVYAGSSVTKEHSEKVQIKAAKRWNGGSISSFANAEMRLLTKRTVT</sequence>
<dbReference type="AlphaFoldDB" id="A0A3B0ZGW2"/>
<name>A0A3B0ZGW2_9ZZZZ</name>